<name>A0A5B7HIL5_PORTR</name>
<organism evidence="1 2">
    <name type="scientific">Portunus trituberculatus</name>
    <name type="common">Swimming crab</name>
    <name type="synonym">Neptunus trituberculatus</name>
    <dbReference type="NCBI Taxonomy" id="210409"/>
    <lineage>
        <taxon>Eukaryota</taxon>
        <taxon>Metazoa</taxon>
        <taxon>Ecdysozoa</taxon>
        <taxon>Arthropoda</taxon>
        <taxon>Crustacea</taxon>
        <taxon>Multicrustacea</taxon>
        <taxon>Malacostraca</taxon>
        <taxon>Eumalacostraca</taxon>
        <taxon>Eucarida</taxon>
        <taxon>Decapoda</taxon>
        <taxon>Pleocyemata</taxon>
        <taxon>Brachyura</taxon>
        <taxon>Eubrachyura</taxon>
        <taxon>Portunoidea</taxon>
        <taxon>Portunidae</taxon>
        <taxon>Portuninae</taxon>
        <taxon>Portunus</taxon>
    </lineage>
</organism>
<evidence type="ECO:0000313" key="2">
    <source>
        <dbReference type="Proteomes" id="UP000324222"/>
    </source>
</evidence>
<keyword evidence="2" id="KW-1185">Reference proteome</keyword>
<proteinExistence type="predicted"/>
<reference evidence="1 2" key="1">
    <citation type="submission" date="2019-05" db="EMBL/GenBank/DDBJ databases">
        <title>Another draft genome of Portunus trituberculatus and its Hox gene families provides insights of decapod evolution.</title>
        <authorList>
            <person name="Jeong J.-H."/>
            <person name="Song I."/>
            <person name="Kim S."/>
            <person name="Choi T."/>
            <person name="Kim D."/>
            <person name="Ryu S."/>
            <person name="Kim W."/>
        </authorList>
    </citation>
    <scope>NUCLEOTIDE SEQUENCE [LARGE SCALE GENOMIC DNA]</scope>
    <source>
        <tissue evidence="1">Muscle</tissue>
    </source>
</reference>
<dbReference type="EMBL" id="VSRR010032265">
    <property type="protein sequence ID" value="MPC71082.1"/>
    <property type="molecule type" value="Genomic_DNA"/>
</dbReference>
<comment type="caution">
    <text evidence="1">The sequence shown here is derived from an EMBL/GenBank/DDBJ whole genome shotgun (WGS) entry which is preliminary data.</text>
</comment>
<accession>A0A5B7HIL5</accession>
<protein>
    <submittedName>
        <fullName evidence="1">Uncharacterized protein</fullName>
    </submittedName>
</protein>
<evidence type="ECO:0000313" key="1">
    <source>
        <dbReference type="EMBL" id="MPC71082.1"/>
    </source>
</evidence>
<dbReference type="AlphaFoldDB" id="A0A5B7HIL5"/>
<dbReference type="Proteomes" id="UP000324222">
    <property type="component" value="Unassembled WGS sequence"/>
</dbReference>
<gene>
    <name evidence="1" type="ORF">E2C01_065351</name>
</gene>
<sequence>MANREFCYRDVADRITWLRAKQGITLKVMTVLGSLVVRNGHRVKDSAVVLMAKRPKELAARTDVPALFPLLRRLIVSWGRAVGVVVAVREDERASRECRCLAVEFEQAWATVMLQ</sequence>